<gene>
    <name evidence="5" type="ORF">QNI22_00225</name>
</gene>
<dbReference type="Gene3D" id="3.40.640.10">
    <property type="entry name" value="Type I PLP-dependent aspartate aminotransferase-like (Major domain)"/>
    <property type="match status" value="1"/>
</dbReference>
<sequence length="342" mass="38640">MLNGHGDDGYLYQTPIVANFSSNVFYDGFPDSLKNHLATILTNVKSYPEVDAKQLANLLASTNTVDTDQLIVTNGATEAFYLIAHVFRRKSATIVIPAFAEYEDACKANDIQLEFLHWDNLHSVSNLRTDLFFICNPNNPTGAVIEQDLLQEWIIANPQTTFIIDEAYIDFTHSIHSCLHFTQTYRNVIVVRSMTKAYSIPGLRLGYLVSDSALVKQIFVVKMPWSVNSLAIEAGIFILNHKENFILPLDEILSETKQLQDELAILPGIEITPSHTNFFLCRTGRETSALLKNYLIQQYGLLIRDASNFRSLKPQHFRIASQGENKNKLLINALKQWLDSGK</sequence>
<evidence type="ECO:0000313" key="5">
    <source>
        <dbReference type="EMBL" id="MDJ1499043.1"/>
    </source>
</evidence>
<dbReference type="PANTHER" id="PTHR42885">
    <property type="entry name" value="HISTIDINOL-PHOSPHATE AMINOTRANSFERASE-RELATED"/>
    <property type="match status" value="1"/>
</dbReference>
<dbReference type="Pfam" id="PF00155">
    <property type="entry name" value="Aminotran_1_2"/>
    <property type="match status" value="1"/>
</dbReference>
<dbReference type="InterPro" id="IPR015422">
    <property type="entry name" value="PyrdxlP-dep_Trfase_small"/>
</dbReference>
<dbReference type="RefSeq" id="WP_314508579.1">
    <property type="nucleotide sequence ID" value="NZ_JASJOU010000001.1"/>
</dbReference>
<accession>A0AAE3R196</accession>
<dbReference type="Gene3D" id="3.90.1150.10">
    <property type="entry name" value="Aspartate Aminotransferase, domain 1"/>
    <property type="match status" value="1"/>
</dbReference>
<evidence type="ECO:0000256" key="2">
    <source>
        <dbReference type="ARBA" id="ARBA00022898"/>
    </source>
</evidence>
<keyword evidence="3 5" id="KW-0032">Aminotransferase</keyword>
<organism evidence="5 6">
    <name type="scientific">Xanthocytophaga agilis</name>
    <dbReference type="NCBI Taxonomy" id="3048010"/>
    <lineage>
        <taxon>Bacteria</taxon>
        <taxon>Pseudomonadati</taxon>
        <taxon>Bacteroidota</taxon>
        <taxon>Cytophagia</taxon>
        <taxon>Cytophagales</taxon>
        <taxon>Rhodocytophagaceae</taxon>
        <taxon>Xanthocytophaga</taxon>
    </lineage>
</organism>
<evidence type="ECO:0000259" key="4">
    <source>
        <dbReference type="Pfam" id="PF00155"/>
    </source>
</evidence>
<comment type="cofactor">
    <cofactor evidence="1 3">
        <name>pyridoxal 5'-phosphate</name>
        <dbReference type="ChEBI" id="CHEBI:597326"/>
    </cofactor>
</comment>
<comment type="similarity">
    <text evidence="3">Belongs to the class-I pyridoxal-phosphate-dependent aminotransferase family.</text>
</comment>
<dbReference type="Proteomes" id="UP001232063">
    <property type="component" value="Unassembled WGS sequence"/>
</dbReference>
<dbReference type="InterPro" id="IPR015424">
    <property type="entry name" value="PyrdxlP-dep_Trfase"/>
</dbReference>
<dbReference type="EMBL" id="JASJOU010000001">
    <property type="protein sequence ID" value="MDJ1499043.1"/>
    <property type="molecule type" value="Genomic_DNA"/>
</dbReference>
<name>A0AAE3R196_9BACT</name>
<keyword evidence="3" id="KW-0808">Transferase</keyword>
<evidence type="ECO:0000256" key="3">
    <source>
        <dbReference type="RuleBase" id="RU000481"/>
    </source>
</evidence>
<dbReference type="GO" id="GO:0030170">
    <property type="term" value="F:pyridoxal phosphate binding"/>
    <property type="evidence" value="ECO:0007669"/>
    <property type="project" value="InterPro"/>
</dbReference>
<reference evidence="5" key="1">
    <citation type="submission" date="2023-05" db="EMBL/GenBank/DDBJ databases">
        <authorList>
            <person name="Zhang X."/>
        </authorList>
    </citation>
    <scope>NUCLEOTIDE SEQUENCE</scope>
    <source>
        <strain evidence="5">BD1B2-1</strain>
    </source>
</reference>
<keyword evidence="6" id="KW-1185">Reference proteome</keyword>
<protein>
    <recommendedName>
        <fullName evidence="3">Aminotransferase</fullName>
        <ecNumber evidence="3">2.6.1.-</ecNumber>
    </recommendedName>
</protein>
<dbReference type="SUPFAM" id="SSF53383">
    <property type="entry name" value="PLP-dependent transferases"/>
    <property type="match status" value="1"/>
</dbReference>
<evidence type="ECO:0000256" key="1">
    <source>
        <dbReference type="ARBA" id="ARBA00001933"/>
    </source>
</evidence>
<feature type="domain" description="Aminotransferase class I/classII large" evidence="4">
    <location>
        <begin position="17"/>
        <end position="321"/>
    </location>
</feature>
<dbReference type="GO" id="GO:0008483">
    <property type="term" value="F:transaminase activity"/>
    <property type="evidence" value="ECO:0007669"/>
    <property type="project" value="UniProtKB-KW"/>
</dbReference>
<dbReference type="InterPro" id="IPR004838">
    <property type="entry name" value="NHTrfase_class1_PyrdxlP-BS"/>
</dbReference>
<dbReference type="InterPro" id="IPR004839">
    <property type="entry name" value="Aminotransferase_I/II_large"/>
</dbReference>
<dbReference type="PANTHER" id="PTHR42885:SF1">
    <property type="entry name" value="THREONINE-PHOSPHATE DECARBOXYLASE"/>
    <property type="match status" value="1"/>
</dbReference>
<dbReference type="CDD" id="cd00609">
    <property type="entry name" value="AAT_like"/>
    <property type="match status" value="1"/>
</dbReference>
<dbReference type="EC" id="2.6.1.-" evidence="3"/>
<dbReference type="AlphaFoldDB" id="A0AAE3R196"/>
<dbReference type="PROSITE" id="PS00105">
    <property type="entry name" value="AA_TRANSFER_CLASS_1"/>
    <property type="match status" value="1"/>
</dbReference>
<dbReference type="InterPro" id="IPR015421">
    <property type="entry name" value="PyrdxlP-dep_Trfase_major"/>
</dbReference>
<comment type="caution">
    <text evidence="5">The sequence shown here is derived from an EMBL/GenBank/DDBJ whole genome shotgun (WGS) entry which is preliminary data.</text>
</comment>
<proteinExistence type="inferred from homology"/>
<keyword evidence="2" id="KW-0663">Pyridoxal phosphate</keyword>
<evidence type="ECO:0000313" key="6">
    <source>
        <dbReference type="Proteomes" id="UP001232063"/>
    </source>
</evidence>